<evidence type="ECO:0000313" key="3">
    <source>
        <dbReference type="Proteomes" id="UP000616779"/>
    </source>
</evidence>
<accession>A0ABX1Y129</accession>
<evidence type="ECO:0000313" key="2">
    <source>
        <dbReference type="EMBL" id="NOU73733.1"/>
    </source>
</evidence>
<keyword evidence="1" id="KW-0175">Coiled coil</keyword>
<keyword evidence="3" id="KW-1185">Reference proteome</keyword>
<gene>
    <name evidence="2" type="ORF">GC098_20300</name>
</gene>
<dbReference type="RefSeq" id="WP_171645149.1">
    <property type="nucleotide sequence ID" value="NZ_WHOA01000133.1"/>
</dbReference>
<reference evidence="2 3" key="1">
    <citation type="submission" date="2019-10" db="EMBL/GenBank/DDBJ databases">
        <title>Description of Paenibacillus terrestris sp. nov.</title>
        <authorList>
            <person name="Carlier A."/>
            <person name="Qi S."/>
        </authorList>
    </citation>
    <scope>NUCLEOTIDE SEQUENCE [LARGE SCALE GENOMIC DNA]</scope>
    <source>
        <strain evidence="2 3">LMG 31458</strain>
    </source>
</reference>
<feature type="coiled-coil region" evidence="1">
    <location>
        <begin position="36"/>
        <end position="63"/>
    </location>
</feature>
<comment type="caution">
    <text evidence="2">The sequence shown here is derived from an EMBL/GenBank/DDBJ whole genome shotgun (WGS) entry which is preliminary data.</text>
</comment>
<sequence length="67" mass="7869">MMRTILLLITIILLFRDCESEVTSDKYSTQFSETVADSEKQDLLESKEKISELDEKNQSLIKKYSYE</sequence>
<name>A0ABX1Y129_9BACL</name>
<dbReference type="Proteomes" id="UP000616779">
    <property type="component" value="Unassembled WGS sequence"/>
</dbReference>
<evidence type="ECO:0000256" key="1">
    <source>
        <dbReference type="SAM" id="Coils"/>
    </source>
</evidence>
<protein>
    <submittedName>
        <fullName evidence="2">Uncharacterized protein</fullName>
    </submittedName>
</protein>
<organism evidence="2 3">
    <name type="scientific">Paenibacillus phytorum</name>
    <dbReference type="NCBI Taxonomy" id="2654977"/>
    <lineage>
        <taxon>Bacteria</taxon>
        <taxon>Bacillati</taxon>
        <taxon>Bacillota</taxon>
        <taxon>Bacilli</taxon>
        <taxon>Bacillales</taxon>
        <taxon>Paenibacillaceae</taxon>
        <taxon>Paenibacillus</taxon>
    </lineage>
</organism>
<dbReference type="EMBL" id="WHOA01000133">
    <property type="protein sequence ID" value="NOU73733.1"/>
    <property type="molecule type" value="Genomic_DNA"/>
</dbReference>
<proteinExistence type="predicted"/>